<keyword evidence="5" id="KW-0560">Oxidoreductase</keyword>
<evidence type="ECO:0000313" key="8">
    <source>
        <dbReference type="EMBL" id="PHV64885.1"/>
    </source>
</evidence>
<feature type="domain" description="Acyl-CoA dehydrogenase/oxidase C-terminal" evidence="6">
    <location>
        <begin position="236"/>
        <end position="374"/>
    </location>
</feature>
<dbReference type="Gene3D" id="2.40.110.10">
    <property type="entry name" value="Butyryl-CoA Dehydrogenase, subunit A, domain 2"/>
    <property type="match status" value="1"/>
</dbReference>
<proteinExistence type="inferred from homology"/>
<comment type="similarity">
    <text evidence="2">Belongs to the acyl-CoA dehydrogenase family.</text>
</comment>
<dbReference type="InterPro" id="IPR009075">
    <property type="entry name" value="AcylCo_DH/oxidase_C"/>
</dbReference>
<evidence type="ECO:0000256" key="3">
    <source>
        <dbReference type="ARBA" id="ARBA00022630"/>
    </source>
</evidence>
<dbReference type="SUPFAM" id="SSF47203">
    <property type="entry name" value="Acyl-CoA dehydrogenase C-terminal domain-like"/>
    <property type="match status" value="1"/>
</dbReference>
<evidence type="ECO:0000259" key="7">
    <source>
        <dbReference type="Pfam" id="PF02771"/>
    </source>
</evidence>
<evidence type="ECO:0000313" key="9">
    <source>
        <dbReference type="Proteomes" id="UP000225108"/>
    </source>
</evidence>
<name>A0A2G3PGE7_WILMA</name>
<dbReference type="Pfam" id="PF00441">
    <property type="entry name" value="Acyl-CoA_dh_1"/>
    <property type="match status" value="1"/>
</dbReference>
<evidence type="ECO:0000256" key="5">
    <source>
        <dbReference type="ARBA" id="ARBA00023002"/>
    </source>
</evidence>
<dbReference type="InterPro" id="IPR009100">
    <property type="entry name" value="AcylCoA_DH/oxidase_NM_dom_sf"/>
</dbReference>
<accession>A0A2G3PGE7</accession>
<dbReference type="InterPro" id="IPR046373">
    <property type="entry name" value="Acyl-CoA_Oxase/DH_mid-dom_sf"/>
</dbReference>
<dbReference type="InterPro" id="IPR037069">
    <property type="entry name" value="AcylCoA_DH/ox_N_sf"/>
</dbReference>
<evidence type="ECO:0000256" key="2">
    <source>
        <dbReference type="ARBA" id="ARBA00009347"/>
    </source>
</evidence>
<reference evidence="8 9" key="1">
    <citation type="submission" date="2017-10" db="EMBL/GenBank/DDBJ databases">
        <title>The draft genome sequence of Williamsia sp. BULT 1.1 isolated from the semi-arid grassland soils from South Africa.</title>
        <authorList>
            <person name="Kabwe M.H."/>
            <person name="Govender N."/>
            <person name="Mutseka Lunga P."/>
            <person name="Vikram S."/>
            <person name="Makhalanyane T.P."/>
        </authorList>
    </citation>
    <scope>NUCLEOTIDE SEQUENCE [LARGE SCALE GENOMIC DNA]</scope>
    <source>
        <strain evidence="8 9">BULT 1.1</strain>
    </source>
</reference>
<dbReference type="InterPro" id="IPR036250">
    <property type="entry name" value="AcylCo_DH-like_C"/>
</dbReference>
<dbReference type="GO" id="GO:0003995">
    <property type="term" value="F:acyl-CoA dehydrogenase activity"/>
    <property type="evidence" value="ECO:0007669"/>
    <property type="project" value="TreeGrafter"/>
</dbReference>
<dbReference type="Gene3D" id="1.10.540.10">
    <property type="entry name" value="Acyl-CoA dehydrogenase/oxidase, N-terminal domain"/>
    <property type="match status" value="1"/>
</dbReference>
<dbReference type="RefSeq" id="WP_099384796.1">
    <property type="nucleotide sequence ID" value="NZ_PEBD01000011.1"/>
</dbReference>
<sequence>MSEPTQEFQFSEDLIALREMVREFCQEMSPESAVRSAMESESGYDAALWRRLGSELGVFGLAVPESLGGDDAGLVAQAILFEEMGAALVCGPVVGTLALAVPALCALSDIGAAAPHLAGAMSGDTVLTLAAPIGDGVFVAEDATVSATTSEGTWTLHGVATHVADGMAADAALIAARTSDGIALFLVDTADPGLTRTALTTMDLTRRQAQYELKDVVGVRVADEIETPAVCEYAARVGAVLIAAEQVGGSQAMLDRTVDHAKNRLQFGQAIGAFQAVKHKCADMLMAVEQARSVAYHGAWAIQDDTDDPRLAASLARAVASETYFRTTATAIQLHGGTGFTWEYPAHLYFKRAVADSAVLGSAERHYELIAEQALDAPVVGAV</sequence>
<comment type="cofactor">
    <cofactor evidence="1">
        <name>FAD</name>
        <dbReference type="ChEBI" id="CHEBI:57692"/>
    </cofactor>
</comment>
<evidence type="ECO:0000259" key="6">
    <source>
        <dbReference type="Pfam" id="PF00441"/>
    </source>
</evidence>
<dbReference type="CDD" id="cd00567">
    <property type="entry name" value="ACAD"/>
    <property type="match status" value="1"/>
</dbReference>
<dbReference type="Gene3D" id="1.20.140.10">
    <property type="entry name" value="Butyryl-CoA Dehydrogenase, subunit A, domain 3"/>
    <property type="match status" value="1"/>
</dbReference>
<dbReference type="Proteomes" id="UP000225108">
    <property type="component" value="Unassembled WGS sequence"/>
</dbReference>
<protein>
    <submittedName>
        <fullName evidence="8">Acyl-CoA dehydrogenase</fullName>
    </submittedName>
</protein>
<dbReference type="GO" id="GO:0050660">
    <property type="term" value="F:flavin adenine dinucleotide binding"/>
    <property type="evidence" value="ECO:0007669"/>
    <property type="project" value="InterPro"/>
</dbReference>
<dbReference type="SUPFAM" id="SSF56645">
    <property type="entry name" value="Acyl-CoA dehydrogenase NM domain-like"/>
    <property type="match status" value="1"/>
</dbReference>
<dbReference type="Pfam" id="PF02771">
    <property type="entry name" value="Acyl-CoA_dh_N"/>
    <property type="match status" value="1"/>
</dbReference>
<dbReference type="InterPro" id="IPR013786">
    <property type="entry name" value="AcylCoA_DH/ox_N"/>
</dbReference>
<comment type="caution">
    <text evidence="8">The sequence shown here is derived from an EMBL/GenBank/DDBJ whole genome shotgun (WGS) entry which is preliminary data.</text>
</comment>
<evidence type="ECO:0000256" key="1">
    <source>
        <dbReference type="ARBA" id="ARBA00001974"/>
    </source>
</evidence>
<evidence type="ECO:0000256" key="4">
    <source>
        <dbReference type="ARBA" id="ARBA00022827"/>
    </source>
</evidence>
<dbReference type="PANTHER" id="PTHR43884">
    <property type="entry name" value="ACYL-COA DEHYDROGENASE"/>
    <property type="match status" value="1"/>
</dbReference>
<dbReference type="AlphaFoldDB" id="A0A2G3PGE7"/>
<keyword evidence="3" id="KW-0285">Flavoprotein</keyword>
<keyword evidence="4" id="KW-0274">FAD</keyword>
<organism evidence="8 9">
    <name type="scientific">Williamsia marianensis</name>
    <dbReference type="NCBI Taxonomy" id="85044"/>
    <lineage>
        <taxon>Bacteria</taxon>
        <taxon>Bacillati</taxon>
        <taxon>Actinomycetota</taxon>
        <taxon>Actinomycetes</taxon>
        <taxon>Mycobacteriales</taxon>
        <taxon>Nocardiaceae</taxon>
        <taxon>Williamsia</taxon>
    </lineage>
</organism>
<gene>
    <name evidence="8" type="ORF">CSW57_21700</name>
</gene>
<feature type="domain" description="Acyl-CoA dehydrogenase/oxidase N-terminal" evidence="7">
    <location>
        <begin position="12"/>
        <end position="95"/>
    </location>
</feature>
<dbReference type="EMBL" id="PEBD01000011">
    <property type="protein sequence ID" value="PHV64885.1"/>
    <property type="molecule type" value="Genomic_DNA"/>
</dbReference>
<dbReference type="PANTHER" id="PTHR43884:SF20">
    <property type="entry name" value="ACYL-COA DEHYDROGENASE FADE28"/>
    <property type="match status" value="1"/>
</dbReference>